<evidence type="ECO:0000313" key="5">
    <source>
        <dbReference type="EMBL" id="OHW62761.1"/>
    </source>
</evidence>
<evidence type="ECO:0000256" key="2">
    <source>
        <dbReference type="ARBA" id="ARBA00022795"/>
    </source>
</evidence>
<dbReference type="Pfam" id="PF03963">
    <property type="entry name" value="FlgD"/>
    <property type="match status" value="1"/>
</dbReference>
<dbReference type="AlphaFoldDB" id="A0A1S1V835"/>
<sequence>MDGVNNNTATQSTTQAAQSTANKSGTITGNNSALGKDAFLQLLVAQLQNQDPLSPMEDKDFIAQMAQFSSLEQMQDLNKNMQVSQLEIVLALNELIEKFDASQKQMNETLESIKESLSAGNAAKAYGE</sequence>
<comment type="caution">
    <text evidence="5">The sequence shown here is derived from an EMBL/GenBank/DDBJ whole genome shotgun (WGS) entry which is preliminary data.</text>
</comment>
<keyword evidence="2" id="KW-1005">Bacterial flagellum biogenesis</keyword>
<dbReference type="STRING" id="39480.EUAN_05450"/>
<evidence type="ECO:0000256" key="3">
    <source>
        <dbReference type="SAM" id="Coils"/>
    </source>
</evidence>
<feature type="compositionally biased region" description="Low complexity" evidence="4">
    <location>
        <begin position="1"/>
        <end position="22"/>
    </location>
</feature>
<keyword evidence="6" id="KW-1185">Reference proteome</keyword>
<reference evidence="5 6" key="1">
    <citation type="submission" date="2016-09" db="EMBL/GenBank/DDBJ databases">
        <title>Genome sequence of Eubacterium angustum.</title>
        <authorList>
            <person name="Poehlein A."/>
            <person name="Daniel R."/>
        </authorList>
    </citation>
    <scope>NUCLEOTIDE SEQUENCE [LARGE SCALE GENOMIC DNA]</scope>
    <source>
        <strain evidence="5 6">DSM 1989</strain>
    </source>
</reference>
<dbReference type="Proteomes" id="UP000180254">
    <property type="component" value="Unassembled WGS sequence"/>
</dbReference>
<dbReference type="InterPro" id="IPR005648">
    <property type="entry name" value="FlgD"/>
</dbReference>
<proteinExistence type="inferred from homology"/>
<dbReference type="OrthoDB" id="280334at2"/>
<comment type="similarity">
    <text evidence="1">Belongs to the FlgD family.</text>
</comment>
<gene>
    <name evidence="5" type="primary">flgD</name>
    <name evidence="5" type="ORF">EUAN_05450</name>
</gene>
<protein>
    <submittedName>
        <fullName evidence="5">Basal-body rod modification protein FlgD</fullName>
    </submittedName>
</protein>
<feature type="region of interest" description="Disordered" evidence="4">
    <location>
        <begin position="1"/>
        <end position="28"/>
    </location>
</feature>
<evidence type="ECO:0000313" key="6">
    <source>
        <dbReference type="Proteomes" id="UP000180254"/>
    </source>
</evidence>
<accession>A0A1S1V835</accession>
<name>A0A1S1V835_9FIRM</name>
<dbReference type="EMBL" id="MKIE01000002">
    <property type="protein sequence ID" value="OHW62761.1"/>
    <property type="molecule type" value="Genomic_DNA"/>
</dbReference>
<dbReference type="GO" id="GO:0044781">
    <property type="term" value="P:bacterial-type flagellum organization"/>
    <property type="evidence" value="ECO:0007669"/>
    <property type="project" value="UniProtKB-KW"/>
</dbReference>
<dbReference type="RefSeq" id="WP_084655677.1">
    <property type="nucleotide sequence ID" value="NZ_MKIE01000002.1"/>
</dbReference>
<evidence type="ECO:0000256" key="4">
    <source>
        <dbReference type="SAM" id="MobiDB-lite"/>
    </source>
</evidence>
<keyword evidence="3" id="KW-0175">Coiled coil</keyword>
<feature type="coiled-coil region" evidence="3">
    <location>
        <begin position="74"/>
        <end position="112"/>
    </location>
</feature>
<evidence type="ECO:0000256" key="1">
    <source>
        <dbReference type="ARBA" id="ARBA00010577"/>
    </source>
</evidence>
<organism evidence="5 6">
    <name type="scientific">Andreesenia angusta</name>
    <dbReference type="NCBI Taxonomy" id="39480"/>
    <lineage>
        <taxon>Bacteria</taxon>
        <taxon>Bacillati</taxon>
        <taxon>Bacillota</taxon>
        <taxon>Tissierellia</taxon>
        <taxon>Tissierellales</taxon>
        <taxon>Gottschalkiaceae</taxon>
        <taxon>Andreesenia</taxon>
    </lineage>
</organism>